<dbReference type="SUPFAM" id="SSF46785">
    <property type="entry name" value="Winged helix' DNA-binding domain"/>
    <property type="match status" value="1"/>
</dbReference>
<evidence type="ECO:0008006" key="3">
    <source>
        <dbReference type="Google" id="ProtNLM"/>
    </source>
</evidence>
<gene>
    <name evidence="1" type="ORF">ATL41_2248</name>
</gene>
<name>A0A2A9EFA3_9MICO</name>
<dbReference type="EMBL" id="PDJH01000001">
    <property type="protein sequence ID" value="PFG37483.1"/>
    <property type="molecule type" value="Genomic_DNA"/>
</dbReference>
<evidence type="ECO:0000313" key="1">
    <source>
        <dbReference type="EMBL" id="PFG37483.1"/>
    </source>
</evidence>
<dbReference type="InterPro" id="IPR036388">
    <property type="entry name" value="WH-like_DNA-bd_sf"/>
</dbReference>
<organism evidence="1 2">
    <name type="scientific">Flavimobilis soli</name>
    <dbReference type="NCBI Taxonomy" id="442709"/>
    <lineage>
        <taxon>Bacteria</taxon>
        <taxon>Bacillati</taxon>
        <taxon>Actinomycetota</taxon>
        <taxon>Actinomycetes</taxon>
        <taxon>Micrococcales</taxon>
        <taxon>Jonesiaceae</taxon>
        <taxon>Flavimobilis</taxon>
    </lineage>
</organism>
<dbReference type="Gene3D" id="1.10.10.10">
    <property type="entry name" value="Winged helix-like DNA-binding domain superfamily/Winged helix DNA-binding domain"/>
    <property type="match status" value="1"/>
</dbReference>
<evidence type="ECO:0000313" key="2">
    <source>
        <dbReference type="Proteomes" id="UP000221394"/>
    </source>
</evidence>
<keyword evidence="2" id="KW-1185">Reference proteome</keyword>
<dbReference type="RefSeq" id="WP_098458527.1">
    <property type="nucleotide sequence ID" value="NZ_PDJH01000001.1"/>
</dbReference>
<sequence>MPLSGSIAGGTGRPLGYWVKLVDSLLEESMSADADEWGGLSRRHWQVFSVIRDGASSTAQVDAVLAPFVHAPGGTGTTSLLVDDLRHRGWVAGHEHVEGAPDDVGTLAVTVAGEAAYEELQAVITRRRELAGEGIAARDYEVTVATLERVARNLGWQGDAR</sequence>
<comment type="caution">
    <text evidence="1">The sequence shown here is derived from an EMBL/GenBank/DDBJ whole genome shotgun (WGS) entry which is preliminary data.</text>
</comment>
<dbReference type="AlphaFoldDB" id="A0A2A9EFA3"/>
<reference evidence="1 2" key="1">
    <citation type="submission" date="2017-10" db="EMBL/GenBank/DDBJ databases">
        <title>Sequencing the genomes of 1000 actinobacteria strains.</title>
        <authorList>
            <person name="Klenk H.-P."/>
        </authorList>
    </citation>
    <scope>NUCLEOTIDE SEQUENCE [LARGE SCALE GENOMIC DNA]</scope>
    <source>
        <strain evidence="1 2">DSM 21574</strain>
    </source>
</reference>
<proteinExistence type="predicted"/>
<dbReference type="OrthoDB" id="3697068at2"/>
<dbReference type="InterPro" id="IPR036390">
    <property type="entry name" value="WH_DNA-bd_sf"/>
</dbReference>
<accession>A0A2A9EFA3</accession>
<dbReference type="Proteomes" id="UP000221394">
    <property type="component" value="Unassembled WGS sequence"/>
</dbReference>
<protein>
    <recommendedName>
        <fullName evidence="3">DNA-binding MarR family transcriptional regulator</fullName>
    </recommendedName>
</protein>